<feature type="non-terminal residue" evidence="1">
    <location>
        <position position="1"/>
    </location>
</feature>
<gene>
    <name evidence="1" type="ORF">DM02DRAFT_470523</name>
</gene>
<proteinExistence type="predicted"/>
<accession>A0A2V1D5R3</accession>
<dbReference type="STRING" id="97972.A0A2V1D5R3"/>
<reference evidence="1 2" key="1">
    <citation type="journal article" date="2018" name="Sci. Rep.">
        <title>Comparative genomics provides insights into the lifestyle and reveals functional heterogeneity of dark septate endophytic fungi.</title>
        <authorList>
            <person name="Knapp D.G."/>
            <person name="Nemeth J.B."/>
            <person name="Barry K."/>
            <person name="Hainaut M."/>
            <person name="Henrissat B."/>
            <person name="Johnson J."/>
            <person name="Kuo A."/>
            <person name="Lim J.H.P."/>
            <person name="Lipzen A."/>
            <person name="Nolan M."/>
            <person name="Ohm R.A."/>
            <person name="Tamas L."/>
            <person name="Grigoriev I.V."/>
            <person name="Spatafora J.W."/>
            <person name="Nagy L.G."/>
            <person name="Kovacs G.M."/>
        </authorList>
    </citation>
    <scope>NUCLEOTIDE SEQUENCE [LARGE SCALE GENOMIC DNA]</scope>
    <source>
        <strain evidence="1 2">DSE2036</strain>
    </source>
</reference>
<dbReference type="EMBL" id="KZ805637">
    <property type="protein sequence ID" value="PVH92873.1"/>
    <property type="molecule type" value="Genomic_DNA"/>
</dbReference>
<name>A0A2V1D5R3_9PLEO</name>
<evidence type="ECO:0000313" key="1">
    <source>
        <dbReference type="EMBL" id="PVH92873.1"/>
    </source>
</evidence>
<keyword evidence="2" id="KW-1185">Reference proteome</keyword>
<evidence type="ECO:0000313" key="2">
    <source>
        <dbReference type="Proteomes" id="UP000244855"/>
    </source>
</evidence>
<sequence length="80" mass="8520">TSFDDEIAALTLQLEEIGIYSQAGKGKHAVDRPPDSDLAYASFQAELQDCQASLEDRRLARSIGAAVHSDGAVVTELASE</sequence>
<organism evidence="1 2">
    <name type="scientific">Periconia macrospinosa</name>
    <dbReference type="NCBI Taxonomy" id="97972"/>
    <lineage>
        <taxon>Eukaryota</taxon>
        <taxon>Fungi</taxon>
        <taxon>Dikarya</taxon>
        <taxon>Ascomycota</taxon>
        <taxon>Pezizomycotina</taxon>
        <taxon>Dothideomycetes</taxon>
        <taxon>Pleosporomycetidae</taxon>
        <taxon>Pleosporales</taxon>
        <taxon>Massarineae</taxon>
        <taxon>Periconiaceae</taxon>
        <taxon>Periconia</taxon>
    </lineage>
</organism>
<dbReference type="AlphaFoldDB" id="A0A2V1D5R3"/>
<dbReference type="Proteomes" id="UP000244855">
    <property type="component" value="Unassembled WGS sequence"/>
</dbReference>
<protein>
    <submittedName>
        <fullName evidence="1">Uncharacterized protein</fullName>
    </submittedName>
</protein>
<feature type="non-terminal residue" evidence="1">
    <location>
        <position position="80"/>
    </location>
</feature>
<dbReference type="OrthoDB" id="10009520at2759"/>